<evidence type="ECO:0000256" key="2">
    <source>
        <dbReference type="ARBA" id="ARBA00022448"/>
    </source>
</evidence>
<dbReference type="RefSeq" id="XP_045962944.1">
    <property type="nucleotide sequence ID" value="XM_046097448.1"/>
</dbReference>
<dbReference type="GO" id="GO:0016887">
    <property type="term" value="F:ATP hydrolysis activity"/>
    <property type="evidence" value="ECO:0007669"/>
    <property type="project" value="InterPro"/>
</dbReference>
<feature type="domain" description="ABC transporter" evidence="12">
    <location>
        <begin position="1212"/>
        <end position="1444"/>
    </location>
</feature>
<feature type="transmembrane region" description="Helical" evidence="11">
    <location>
        <begin position="88"/>
        <end position="110"/>
    </location>
</feature>
<dbReference type="SUPFAM" id="SSF52540">
    <property type="entry name" value="P-loop containing nucleoside triphosphate hydrolases"/>
    <property type="match status" value="2"/>
</dbReference>
<evidence type="ECO:0000256" key="11">
    <source>
        <dbReference type="SAM" id="Phobius"/>
    </source>
</evidence>
<evidence type="ECO:0000256" key="6">
    <source>
        <dbReference type="ARBA" id="ARBA00022840"/>
    </source>
</evidence>
<dbReference type="PANTHER" id="PTHR24223:SF399">
    <property type="entry name" value="ABC TRANSPORTER ATNG"/>
    <property type="match status" value="1"/>
</dbReference>
<dbReference type="GO" id="GO:0005886">
    <property type="term" value="C:plasma membrane"/>
    <property type="evidence" value="ECO:0007669"/>
    <property type="project" value="UniProtKB-SubCell"/>
</dbReference>
<feature type="transmembrane region" description="Helical" evidence="11">
    <location>
        <begin position="1117"/>
        <end position="1137"/>
    </location>
</feature>
<keyword evidence="2" id="KW-0813">Transport</keyword>
<feature type="domain" description="ABC transmembrane type-1" evidence="13">
    <location>
        <begin position="269"/>
        <end position="547"/>
    </location>
</feature>
<evidence type="ECO:0000256" key="7">
    <source>
        <dbReference type="ARBA" id="ARBA00022989"/>
    </source>
</evidence>
<feature type="transmembrane region" description="Helical" evidence="11">
    <location>
        <begin position="63"/>
        <end position="82"/>
    </location>
</feature>
<sequence length="1448" mass="157760">MDLHGLNVSYKRDTSDIAFGPLRGDVFDFTLLFEQSILGILPSALFILVSIARATWLWQRETCVPATTLICFHSALVALWALPGTVGTQVSLAGSVLDLIGSLAIAVLLYTEHRRSISPSTLLVSYLALSILLDLAQTRTLFLRSPDSGPIRALFTASLATKLALLCLEELQKRPLVTDKTKNLALEVISGPINRSVFWWLNQLFLKGFKGLLQVGDLGSIDQKFESAKLLSKLDGVWQASDRSGKHVLIIATLSAFKVAFLAPVIPRLCLAGFGFAQPFLINRVVSSVGDSDSDQRNAGGIAVGLIGATCLVYLGLAISRGIYNHLIFQLITILRGSLVSLIFKKTIDLDTISAKEGAAVTLMSTDVDGIATGIQEMHEIWASVVELAVAVYLLERQIGPACFLVVVPAVASSVATNYATDGIGPARGMWNQAVQERVSITSSMLSQIKGLKMMGLTDYIAKLIQSLRASELELSKKFRAFIIRIVMIANFSDQMTPAVVITSAVFWTRSGPDAFTVSEAFTALSIVALVASPMANLMGSIPNFKASVACFSRIQAFLVSEGYEDTRIYTIGRNPFSSSSEIDQNVISPQRQEQLDIELTSVRNPSSTQLVLEHASFTLKGQTEPVLQDITVSLQRSSCTMLAGPVGCGKSSLLRGILGEIPLSSGTVRVEDVGASIAYCDQTAWLRNISVRDNIIGQGQFDERWYASVCHACALNADISQFPLGDKSLVGSKGITLSGGQKQRVAIARALYSRRTIVLLDDVFSALDTVTSRVVFNRILGADGLLRKQGATVLLATNAVHQLPSADNIIVLSTPGRIAQTGSFADLQAQDGYVKSLALEACFSHEDDDAREGDTNTSADPPLVTAAEEDESDLARQTGDRSLYKFYLKSVGLPRSIGFLLLAIGYVTVGRMPTIWVRIWTEHGTDQDRGAYFGGYISFSISTIILSGVIIWFTMFLVIPKSAKYLHWLLLDAVVKAPLWYFTTTDSGVILNRFSQDMTLIDQALPMAFFTTATDSLALIANAAIIASGAQYVATVIPLCIAPMYFLQKFYLRTSRQLRHLDLESKSPLYTHFTETLSGVATIRAFGWQQGFQEENFRFLDQSQKPYYLLFCIQRWLNVVMDLFVTGIAIVLVSFAVEFTSITSRGAIGLSMVTLIGFNNSLSRMINSWTNMETSLGAIARLRDFVRDTPQEDSIAQSLEPPKSWPSTGAIKINGLNSTYHSRDETILHDISLEIQPGQKVGICGRTGSGKSSLLLSLLKLLETQSGSITIDGLDLASVPSAVPRTHIAALPQDSVTLPGSVRTNLDPLETVVGDEILIDALSRTGVWETISSRGGLNVNFESLGLSHGQQQLFCLARALLSKSPVVLLDEATSSVDHHSDEQAQKVLREAFKEKTMLVVAHRLETIGDLDLVVLMEKGRIVELGDPRELKSKPNSLFRTLWESRHG</sequence>
<dbReference type="GO" id="GO:0005524">
    <property type="term" value="F:ATP binding"/>
    <property type="evidence" value="ECO:0007669"/>
    <property type="project" value="UniProtKB-KW"/>
</dbReference>
<feature type="domain" description="ABC transporter" evidence="12">
    <location>
        <begin position="611"/>
        <end position="841"/>
    </location>
</feature>
<keyword evidence="15" id="KW-1185">Reference proteome</keyword>
<dbReference type="SMART" id="SM00382">
    <property type="entry name" value="AAA"/>
    <property type="match status" value="2"/>
</dbReference>
<protein>
    <submittedName>
        <fullName evidence="14">P-loop containing nucleoside triphosphate hydrolase protein</fullName>
    </submittedName>
</protein>
<evidence type="ECO:0000256" key="8">
    <source>
        <dbReference type="ARBA" id="ARBA00023136"/>
    </source>
</evidence>
<name>A0A9P8UVD7_9PEZI</name>
<dbReference type="PANTHER" id="PTHR24223">
    <property type="entry name" value="ATP-BINDING CASSETTE SUB-FAMILY C"/>
    <property type="match status" value="1"/>
</dbReference>
<dbReference type="Gene3D" id="3.40.50.300">
    <property type="entry name" value="P-loop containing nucleotide triphosphate hydrolases"/>
    <property type="match status" value="2"/>
</dbReference>
<keyword evidence="14" id="KW-0378">Hydrolase</keyword>
<dbReference type="InterPro" id="IPR017871">
    <property type="entry name" value="ABC_transporter-like_CS"/>
</dbReference>
<feature type="transmembrane region" description="Helical" evidence="11">
    <location>
        <begin position="37"/>
        <end position="56"/>
    </location>
</feature>
<keyword evidence="4 11" id="KW-0812">Transmembrane</keyword>
<dbReference type="CDD" id="cd18579">
    <property type="entry name" value="ABC_6TM_ABCC_D1"/>
    <property type="match status" value="1"/>
</dbReference>
<dbReference type="InterPro" id="IPR027417">
    <property type="entry name" value="P-loop_NTPase"/>
</dbReference>
<comment type="subcellular location">
    <subcellularLocation>
        <location evidence="1">Cell membrane</location>
        <topology evidence="1">Multi-pass membrane protein</topology>
    </subcellularLocation>
</comment>
<comment type="caution">
    <text evidence="14">The sequence shown here is derived from an EMBL/GenBank/DDBJ whole genome shotgun (WGS) entry which is preliminary data.</text>
</comment>
<dbReference type="PROSITE" id="PS50929">
    <property type="entry name" value="ABC_TM1F"/>
    <property type="match status" value="2"/>
</dbReference>
<dbReference type="OrthoDB" id="6500128at2759"/>
<feature type="transmembrane region" description="Helical" evidence="11">
    <location>
        <begin position="1033"/>
        <end position="1053"/>
    </location>
</feature>
<dbReference type="SUPFAM" id="SSF90123">
    <property type="entry name" value="ABC transporter transmembrane region"/>
    <property type="match status" value="2"/>
</dbReference>
<feature type="transmembrane region" description="Helical" evidence="11">
    <location>
        <begin position="966"/>
        <end position="984"/>
    </location>
</feature>
<dbReference type="InterPro" id="IPR050173">
    <property type="entry name" value="ABC_transporter_C-like"/>
</dbReference>
<dbReference type="EMBL" id="JAGPXC010000002">
    <property type="protein sequence ID" value="KAH6658710.1"/>
    <property type="molecule type" value="Genomic_DNA"/>
</dbReference>
<evidence type="ECO:0000256" key="9">
    <source>
        <dbReference type="ARBA" id="ARBA00023180"/>
    </source>
</evidence>
<dbReference type="FunFam" id="3.40.50.300:FF:000838">
    <property type="entry name" value="ABC multidrug transporter (Eurofung)"/>
    <property type="match status" value="1"/>
</dbReference>
<evidence type="ECO:0000256" key="10">
    <source>
        <dbReference type="SAM" id="MobiDB-lite"/>
    </source>
</evidence>
<accession>A0A9P8UVD7</accession>
<keyword evidence="3" id="KW-1003">Cell membrane</keyword>
<organism evidence="14 15">
    <name type="scientific">Truncatella angustata</name>
    <dbReference type="NCBI Taxonomy" id="152316"/>
    <lineage>
        <taxon>Eukaryota</taxon>
        <taxon>Fungi</taxon>
        <taxon>Dikarya</taxon>
        <taxon>Ascomycota</taxon>
        <taxon>Pezizomycotina</taxon>
        <taxon>Sordariomycetes</taxon>
        <taxon>Xylariomycetidae</taxon>
        <taxon>Amphisphaeriales</taxon>
        <taxon>Sporocadaceae</taxon>
        <taxon>Truncatella</taxon>
    </lineage>
</organism>
<dbReference type="InterPro" id="IPR044726">
    <property type="entry name" value="ABCC_6TM_D2"/>
</dbReference>
<dbReference type="PROSITE" id="PS50893">
    <property type="entry name" value="ABC_TRANSPORTER_2"/>
    <property type="match status" value="2"/>
</dbReference>
<feature type="transmembrane region" description="Helical" evidence="11">
    <location>
        <begin position="299"/>
        <end position="320"/>
    </location>
</feature>
<evidence type="ECO:0000256" key="1">
    <source>
        <dbReference type="ARBA" id="ARBA00004651"/>
    </source>
</evidence>
<keyword evidence="6" id="KW-0067">ATP-binding</keyword>
<feature type="transmembrane region" description="Helical" evidence="11">
    <location>
        <begin position="898"/>
        <end position="920"/>
    </location>
</feature>
<dbReference type="Proteomes" id="UP000758603">
    <property type="component" value="Unassembled WGS sequence"/>
</dbReference>
<keyword evidence="5" id="KW-0547">Nucleotide-binding</keyword>
<feature type="transmembrane region" description="Helical" evidence="11">
    <location>
        <begin position="932"/>
        <end position="960"/>
    </location>
</feature>
<dbReference type="InterPro" id="IPR011527">
    <property type="entry name" value="ABC1_TM_dom"/>
</dbReference>
<evidence type="ECO:0000259" key="13">
    <source>
        <dbReference type="PROSITE" id="PS50929"/>
    </source>
</evidence>
<gene>
    <name evidence="14" type="ORF">BKA67DRAFT_512125</name>
</gene>
<dbReference type="InterPro" id="IPR003439">
    <property type="entry name" value="ABC_transporter-like_ATP-bd"/>
</dbReference>
<dbReference type="PROSITE" id="PS00211">
    <property type="entry name" value="ABC_TRANSPORTER_1"/>
    <property type="match status" value="2"/>
</dbReference>
<dbReference type="InterPro" id="IPR036640">
    <property type="entry name" value="ABC1_TM_sf"/>
</dbReference>
<dbReference type="CDD" id="cd03250">
    <property type="entry name" value="ABCC_MRP_domain1"/>
    <property type="match status" value="1"/>
</dbReference>
<dbReference type="GO" id="GO:0140359">
    <property type="term" value="F:ABC-type transporter activity"/>
    <property type="evidence" value="ECO:0007669"/>
    <property type="project" value="InterPro"/>
</dbReference>
<evidence type="ECO:0000313" key="14">
    <source>
        <dbReference type="EMBL" id="KAH6658710.1"/>
    </source>
</evidence>
<dbReference type="Pfam" id="PF00664">
    <property type="entry name" value="ABC_membrane"/>
    <property type="match status" value="2"/>
</dbReference>
<keyword evidence="8 11" id="KW-0472">Membrane</keyword>
<feature type="domain" description="ABC transmembrane type-1" evidence="13">
    <location>
        <begin position="900"/>
        <end position="1175"/>
    </location>
</feature>
<proteinExistence type="predicted"/>
<keyword evidence="9" id="KW-0325">Glycoprotein</keyword>
<evidence type="ECO:0000256" key="4">
    <source>
        <dbReference type="ARBA" id="ARBA00022692"/>
    </source>
</evidence>
<dbReference type="GeneID" id="70126340"/>
<dbReference type="Pfam" id="PF00005">
    <property type="entry name" value="ABC_tran"/>
    <property type="match status" value="2"/>
</dbReference>
<evidence type="ECO:0000256" key="3">
    <source>
        <dbReference type="ARBA" id="ARBA00022475"/>
    </source>
</evidence>
<dbReference type="InterPro" id="IPR003593">
    <property type="entry name" value="AAA+_ATPase"/>
</dbReference>
<evidence type="ECO:0000313" key="15">
    <source>
        <dbReference type="Proteomes" id="UP000758603"/>
    </source>
</evidence>
<dbReference type="FunFam" id="1.20.1560.10:FF:000066">
    <property type="entry name" value="ABC multidrug transporter (Eurofung)"/>
    <property type="match status" value="1"/>
</dbReference>
<dbReference type="InterPro" id="IPR044746">
    <property type="entry name" value="ABCC_6TM_D1"/>
</dbReference>
<dbReference type="FunFam" id="1.20.1560.10:FF:000055">
    <property type="entry name" value="ABC multidrug transporter (Eurofung)"/>
    <property type="match status" value="1"/>
</dbReference>
<evidence type="ECO:0000256" key="5">
    <source>
        <dbReference type="ARBA" id="ARBA00022741"/>
    </source>
</evidence>
<feature type="transmembrane region" description="Helical" evidence="11">
    <location>
        <begin position="1005"/>
        <end position="1027"/>
    </location>
</feature>
<keyword evidence="7 11" id="KW-1133">Transmembrane helix</keyword>
<dbReference type="Gene3D" id="1.20.1560.10">
    <property type="entry name" value="ABC transporter type 1, transmembrane domain"/>
    <property type="match status" value="2"/>
</dbReference>
<evidence type="ECO:0000259" key="12">
    <source>
        <dbReference type="PROSITE" id="PS50893"/>
    </source>
</evidence>
<reference evidence="14" key="1">
    <citation type="journal article" date="2021" name="Nat. Commun.">
        <title>Genetic determinants of endophytism in the Arabidopsis root mycobiome.</title>
        <authorList>
            <person name="Mesny F."/>
            <person name="Miyauchi S."/>
            <person name="Thiergart T."/>
            <person name="Pickel B."/>
            <person name="Atanasova L."/>
            <person name="Karlsson M."/>
            <person name="Huettel B."/>
            <person name="Barry K.W."/>
            <person name="Haridas S."/>
            <person name="Chen C."/>
            <person name="Bauer D."/>
            <person name="Andreopoulos W."/>
            <person name="Pangilinan J."/>
            <person name="LaButti K."/>
            <person name="Riley R."/>
            <person name="Lipzen A."/>
            <person name="Clum A."/>
            <person name="Drula E."/>
            <person name="Henrissat B."/>
            <person name="Kohler A."/>
            <person name="Grigoriev I.V."/>
            <person name="Martin F.M."/>
            <person name="Hacquard S."/>
        </authorList>
    </citation>
    <scope>NUCLEOTIDE SEQUENCE</scope>
    <source>
        <strain evidence="14">MPI-SDFR-AT-0073</strain>
    </source>
</reference>
<feature type="region of interest" description="Disordered" evidence="10">
    <location>
        <begin position="848"/>
        <end position="872"/>
    </location>
</feature>
<dbReference type="CDD" id="cd18580">
    <property type="entry name" value="ABC_6TM_ABCC_D2"/>
    <property type="match status" value="1"/>
</dbReference>